<feature type="domain" description="DUF6089" evidence="2">
    <location>
        <begin position="32"/>
        <end position="152"/>
    </location>
</feature>
<name>A0ABR6W2Q3_9BACT</name>
<keyword evidence="4" id="KW-1185">Reference proteome</keyword>
<feature type="chain" id="PRO_5046855025" description="DUF6089 domain-containing protein" evidence="1">
    <location>
        <begin position="21"/>
        <end position="312"/>
    </location>
</feature>
<feature type="signal peptide" evidence="1">
    <location>
        <begin position="1"/>
        <end position="20"/>
    </location>
</feature>
<evidence type="ECO:0000313" key="3">
    <source>
        <dbReference type="EMBL" id="MBC3790869.1"/>
    </source>
</evidence>
<keyword evidence="1" id="KW-0732">Signal</keyword>
<dbReference type="EMBL" id="VFIA01000006">
    <property type="protein sequence ID" value="MBC3790869.1"/>
    <property type="molecule type" value="Genomic_DNA"/>
</dbReference>
<organism evidence="3 4">
    <name type="scientific">Spirosoma utsteinense</name>
    <dbReference type="NCBI Taxonomy" id="2585773"/>
    <lineage>
        <taxon>Bacteria</taxon>
        <taxon>Pseudomonadati</taxon>
        <taxon>Bacteroidota</taxon>
        <taxon>Cytophagia</taxon>
        <taxon>Cytophagales</taxon>
        <taxon>Cytophagaceae</taxon>
        <taxon>Spirosoma</taxon>
    </lineage>
</organism>
<sequence>MNFLVTTITLAFLGLTSAHAQSRAFQKFTPYSEVGIGGGTASYFGELAPIHRPFRSLGTLPRWNTSISFTRHVTPHFALRTSFTWVRLIGDDFTFTETNPNQFPIQFLRNLHFRNDIKEVAISGLYQFRREGNQPNHRPSVTPYIMAGIAIVGHNPKARIPLYESDSPLGNWLDLRPLGTEGQGLGGYAKPYSLVTLAIPAGVGVRWRLTPNLNLSAEVGFRYTLTDYLDDVGGLYPDSDAITKNLSILFSDRRYEYLVARTGQDRLEALQNLPDVTPDVHRGTSGYDMYMLTQIKLHYLLPVAIKCPVDRR</sequence>
<dbReference type="SUPFAM" id="SSF56925">
    <property type="entry name" value="OMPA-like"/>
    <property type="match status" value="1"/>
</dbReference>
<dbReference type="Proteomes" id="UP000700732">
    <property type="component" value="Unassembled WGS sequence"/>
</dbReference>
<evidence type="ECO:0000256" key="1">
    <source>
        <dbReference type="SAM" id="SignalP"/>
    </source>
</evidence>
<dbReference type="InterPro" id="IPR045743">
    <property type="entry name" value="DUF6089"/>
</dbReference>
<dbReference type="Pfam" id="PF19573">
    <property type="entry name" value="DUF6089"/>
    <property type="match status" value="2"/>
</dbReference>
<gene>
    <name evidence="3" type="ORF">FH603_1366</name>
</gene>
<protein>
    <recommendedName>
        <fullName evidence="2">DUF6089 domain-containing protein</fullName>
    </recommendedName>
</protein>
<dbReference type="Gene3D" id="2.40.160.20">
    <property type="match status" value="1"/>
</dbReference>
<dbReference type="InterPro" id="IPR011250">
    <property type="entry name" value="OMP/PagP_B-barrel"/>
</dbReference>
<reference evidence="3 4" key="1">
    <citation type="submission" date="2019-06" db="EMBL/GenBank/DDBJ databases">
        <title>Spirosoma utsteinense sp. nov. isolated from Antarctic ice-free soils.</title>
        <authorList>
            <person name="Tahon G."/>
        </authorList>
    </citation>
    <scope>NUCLEOTIDE SEQUENCE [LARGE SCALE GENOMIC DNA]</scope>
    <source>
        <strain evidence="3 4">LMG 31447</strain>
    </source>
</reference>
<accession>A0ABR6W2Q3</accession>
<proteinExistence type="predicted"/>
<comment type="caution">
    <text evidence="3">The sequence shown here is derived from an EMBL/GenBank/DDBJ whole genome shotgun (WGS) entry which is preliminary data.</text>
</comment>
<evidence type="ECO:0000259" key="2">
    <source>
        <dbReference type="Pfam" id="PF19573"/>
    </source>
</evidence>
<dbReference type="RefSeq" id="WP_186736683.1">
    <property type="nucleotide sequence ID" value="NZ_VFIA01000006.1"/>
</dbReference>
<feature type="domain" description="DUF6089" evidence="2">
    <location>
        <begin position="195"/>
        <end position="241"/>
    </location>
</feature>
<evidence type="ECO:0000313" key="4">
    <source>
        <dbReference type="Proteomes" id="UP000700732"/>
    </source>
</evidence>